<keyword evidence="1" id="KW-0732">Signal</keyword>
<gene>
    <name evidence="2" type="ORF">H8L32_08170</name>
</gene>
<reference evidence="2 3" key="1">
    <citation type="submission" date="2020-08" db="EMBL/GenBank/DDBJ databases">
        <title>Novel species isolated from subtropical streams in China.</title>
        <authorList>
            <person name="Lu H."/>
        </authorList>
    </citation>
    <scope>NUCLEOTIDE SEQUENCE [LARGE SCALE GENOMIC DNA]</scope>
    <source>
        <strain evidence="2 3">CY18W</strain>
    </source>
</reference>
<dbReference type="Proteomes" id="UP000650424">
    <property type="component" value="Unassembled WGS sequence"/>
</dbReference>
<feature type="signal peptide" evidence="1">
    <location>
        <begin position="1"/>
        <end position="28"/>
    </location>
</feature>
<evidence type="ECO:0000313" key="3">
    <source>
        <dbReference type="Proteomes" id="UP000650424"/>
    </source>
</evidence>
<evidence type="ECO:0000313" key="2">
    <source>
        <dbReference type="EMBL" id="MBC3917445.1"/>
    </source>
</evidence>
<accession>A0ABR6ZPM4</accession>
<keyword evidence="3" id="KW-1185">Reference proteome</keyword>
<organism evidence="2 3">
    <name type="scientific">Undibacterium hunanense</name>
    <dbReference type="NCBI Taxonomy" id="2762292"/>
    <lineage>
        <taxon>Bacteria</taxon>
        <taxon>Pseudomonadati</taxon>
        <taxon>Pseudomonadota</taxon>
        <taxon>Betaproteobacteria</taxon>
        <taxon>Burkholderiales</taxon>
        <taxon>Oxalobacteraceae</taxon>
        <taxon>Undibacterium</taxon>
    </lineage>
</organism>
<dbReference type="InterPro" id="IPR010846">
    <property type="entry name" value="AmiA-like"/>
</dbReference>
<evidence type="ECO:0000256" key="1">
    <source>
        <dbReference type="SAM" id="SignalP"/>
    </source>
</evidence>
<dbReference type="EMBL" id="JACOGF010000003">
    <property type="protein sequence ID" value="MBC3917445.1"/>
    <property type="molecule type" value="Genomic_DNA"/>
</dbReference>
<dbReference type="SUPFAM" id="SSF54001">
    <property type="entry name" value="Cysteine proteinases"/>
    <property type="match status" value="1"/>
</dbReference>
<proteinExistence type="predicted"/>
<dbReference type="Pfam" id="PF07313">
    <property type="entry name" value="AmiA-like"/>
    <property type="match status" value="1"/>
</dbReference>
<protein>
    <submittedName>
        <fullName evidence="2">DUF1460 domain-containing protein</fullName>
    </submittedName>
</protein>
<dbReference type="InterPro" id="IPR038765">
    <property type="entry name" value="Papain-like_cys_pep_sf"/>
</dbReference>
<name>A0ABR6ZPM4_9BURK</name>
<dbReference type="Gene3D" id="1.10.3670.10">
    <property type="entry name" value="Putative xylanase like domain"/>
    <property type="match status" value="1"/>
</dbReference>
<dbReference type="Gene3D" id="2.30.260.10">
    <property type="entry name" value="putative xylanase like domain"/>
    <property type="match status" value="1"/>
</dbReference>
<feature type="chain" id="PRO_5045641635" evidence="1">
    <location>
        <begin position="29"/>
        <end position="323"/>
    </location>
</feature>
<comment type="caution">
    <text evidence="2">The sequence shown here is derived from an EMBL/GenBank/DDBJ whole genome shotgun (WGS) entry which is preliminary data.</text>
</comment>
<sequence length="323" mass="36584">MCPRLFLPLFSSLSLAIAALFFVAPLQAQDKALVPSTAGKLEADPFPTKKIYQMTPQEVDKYLAFLHASVPDLRQRIVTLARKNIGQPYRLNLLGEFPFELHDTLPMYSLTHSDCLVFVEHTYAMALSRSWEEFFWILQRIRYKDGQIGVATRNHYTEVDWNINNAWLLKDVSGNLLPGAASTFDISVDRAKFLREQHHTVTNIPVQNSREVYVKTAQVNAVLSQLQNGDFVNVVSDKDGYQSVTHVGLVVIDADGKRNFLNSAEPQVREESFDAFINRTHERTRTSKLPNPRKLLGFKFLRLRDDIVIPSSVSLPRPATIGG</sequence>